<dbReference type="EMBL" id="LVLJ01002667">
    <property type="protein sequence ID" value="OAE24261.1"/>
    <property type="molecule type" value="Genomic_DNA"/>
</dbReference>
<keyword evidence="2" id="KW-1185">Reference proteome</keyword>
<protein>
    <submittedName>
        <fullName evidence="1">Uncharacterized protein</fullName>
    </submittedName>
</protein>
<accession>A0A176VV62</accession>
<dbReference type="AlphaFoldDB" id="A0A176VV62"/>
<evidence type="ECO:0000313" key="1">
    <source>
        <dbReference type="EMBL" id="OAE24261.1"/>
    </source>
</evidence>
<gene>
    <name evidence="1" type="ORF">AXG93_1528s1110</name>
</gene>
<sequence>MQVRILIDRCRGSLSSTLQTAEKSISSNVAFSQRTLCRRLPSSAKAVSHNELLKAIVGMMIRRNLEVPGAMLKVIETKPINQRQWYNGCDPKWTQLVANTRYPVRSLHAWHDMPGCKQSIGAFQPEDDRGFTNGNFDPFDGRSERLPRGTIDREKFEHPKMSQDSVWVPRI</sequence>
<dbReference type="Proteomes" id="UP000077202">
    <property type="component" value="Unassembled WGS sequence"/>
</dbReference>
<organism evidence="1 2">
    <name type="scientific">Marchantia polymorpha subsp. ruderalis</name>
    <dbReference type="NCBI Taxonomy" id="1480154"/>
    <lineage>
        <taxon>Eukaryota</taxon>
        <taxon>Viridiplantae</taxon>
        <taxon>Streptophyta</taxon>
        <taxon>Embryophyta</taxon>
        <taxon>Marchantiophyta</taxon>
        <taxon>Marchantiopsida</taxon>
        <taxon>Marchantiidae</taxon>
        <taxon>Marchantiales</taxon>
        <taxon>Marchantiaceae</taxon>
        <taxon>Marchantia</taxon>
    </lineage>
</organism>
<proteinExistence type="predicted"/>
<comment type="caution">
    <text evidence="1">The sequence shown here is derived from an EMBL/GenBank/DDBJ whole genome shotgun (WGS) entry which is preliminary data.</text>
</comment>
<reference evidence="1" key="1">
    <citation type="submission" date="2016-03" db="EMBL/GenBank/DDBJ databases">
        <title>Mechanisms controlling the formation of the plant cell surface in tip-growing cells are functionally conserved among land plants.</title>
        <authorList>
            <person name="Honkanen S."/>
            <person name="Jones V.A."/>
            <person name="Morieri G."/>
            <person name="Champion C."/>
            <person name="Hetherington A.J."/>
            <person name="Kelly S."/>
            <person name="Saint-Marcoux D."/>
            <person name="Proust H."/>
            <person name="Prescott H."/>
            <person name="Dolan L."/>
        </authorList>
    </citation>
    <scope>NUCLEOTIDE SEQUENCE [LARGE SCALE GENOMIC DNA]</scope>
    <source>
        <tissue evidence="1">Whole gametophyte</tissue>
    </source>
</reference>
<name>A0A176VV62_MARPO</name>
<evidence type="ECO:0000313" key="2">
    <source>
        <dbReference type="Proteomes" id="UP000077202"/>
    </source>
</evidence>